<proteinExistence type="predicted"/>
<accession>A0A3N4I2Z9</accession>
<feature type="chain" id="PRO_5018256390" evidence="1">
    <location>
        <begin position="25"/>
        <end position="267"/>
    </location>
</feature>
<sequence>MARAFSVASTILILLLGLARQVYTFPGLLARDEVELCSSSRDASESDIAVRKKVLDKLNKHIIDQFHALPRRKLHPVGKAVCNKKYRVFDRFYHDFYNVIEEKPETEKEWTDLQKNKTMTFPRCKQDKSGRLAILEWRVEVDKKDLDMANDLELIKKDPERWKKAKERLGNDGIYFCNLMSVGPGRILYPLWEEYKVVDKKIEVECGSRWSGAVGMALEGDDKVVAVYGRHHDKSMYTFNAQVGQEALCDYYENLKMQEERGAKKSD</sequence>
<organism evidence="2 3">
    <name type="scientific">Ascobolus immersus RN42</name>
    <dbReference type="NCBI Taxonomy" id="1160509"/>
    <lineage>
        <taxon>Eukaryota</taxon>
        <taxon>Fungi</taxon>
        <taxon>Dikarya</taxon>
        <taxon>Ascomycota</taxon>
        <taxon>Pezizomycotina</taxon>
        <taxon>Pezizomycetes</taxon>
        <taxon>Pezizales</taxon>
        <taxon>Ascobolaceae</taxon>
        <taxon>Ascobolus</taxon>
    </lineage>
</organism>
<evidence type="ECO:0000313" key="2">
    <source>
        <dbReference type="EMBL" id="RPA79827.1"/>
    </source>
</evidence>
<protein>
    <submittedName>
        <fullName evidence="2">Uncharacterized protein</fullName>
    </submittedName>
</protein>
<keyword evidence="1" id="KW-0732">Signal</keyword>
<dbReference type="Proteomes" id="UP000275078">
    <property type="component" value="Unassembled WGS sequence"/>
</dbReference>
<keyword evidence="3" id="KW-1185">Reference proteome</keyword>
<dbReference type="EMBL" id="ML119694">
    <property type="protein sequence ID" value="RPA79827.1"/>
    <property type="molecule type" value="Genomic_DNA"/>
</dbReference>
<name>A0A3N4I2Z9_ASCIM</name>
<gene>
    <name evidence="2" type="ORF">BJ508DRAFT_347830</name>
</gene>
<dbReference type="AlphaFoldDB" id="A0A3N4I2Z9"/>
<evidence type="ECO:0000256" key="1">
    <source>
        <dbReference type="SAM" id="SignalP"/>
    </source>
</evidence>
<evidence type="ECO:0000313" key="3">
    <source>
        <dbReference type="Proteomes" id="UP000275078"/>
    </source>
</evidence>
<reference evidence="2 3" key="1">
    <citation type="journal article" date="2018" name="Nat. Ecol. Evol.">
        <title>Pezizomycetes genomes reveal the molecular basis of ectomycorrhizal truffle lifestyle.</title>
        <authorList>
            <person name="Murat C."/>
            <person name="Payen T."/>
            <person name="Noel B."/>
            <person name="Kuo A."/>
            <person name="Morin E."/>
            <person name="Chen J."/>
            <person name="Kohler A."/>
            <person name="Krizsan K."/>
            <person name="Balestrini R."/>
            <person name="Da Silva C."/>
            <person name="Montanini B."/>
            <person name="Hainaut M."/>
            <person name="Levati E."/>
            <person name="Barry K.W."/>
            <person name="Belfiori B."/>
            <person name="Cichocki N."/>
            <person name="Clum A."/>
            <person name="Dockter R.B."/>
            <person name="Fauchery L."/>
            <person name="Guy J."/>
            <person name="Iotti M."/>
            <person name="Le Tacon F."/>
            <person name="Lindquist E.A."/>
            <person name="Lipzen A."/>
            <person name="Malagnac F."/>
            <person name="Mello A."/>
            <person name="Molinier V."/>
            <person name="Miyauchi S."/>
            <person name="Poulain J."/>
            <person name="Riccioni C."/>
            <person name="Rubini A."/>
            <person name="Sitrit Y."/>
            <person name="Splivallo R."/>
            <person name="Traeger S."/>
            <person name="Wang M."/>
            <person name="Zifcakova L."/>
            <person name="Wipf D."/>
            <person name="Zambonelli A."/>
            <person name="Paolocci F."/>
            <person name="Nowrousian M."/>
            <person name="Ottonello S."/>
            <person name="Baldrian P."/>
            <person name="Spatafora J.W."/>
            <person name="Henrissat B."/>
            <person name="Nagy L.G."/>
            <person name="Aury J.M."/>
            <person name="Wincker P."/>
            <person name="Grigoriev I.V."/>
            <person name="Bonfante P."/>
            <person name="Martin F.M."/>
        </authorList>
    </citation>
    <scope>NUCLEOTIDE SEQUENCE [LARGE SCALE GENOMIC DNA]</scope>
    <source>
        <strain evidence="2 3">RN42</strain>
    </source>
</reference>
<feature type="signal peptide" evidence="1">
    <location>
        <begin position="1"/>
        <end position="24"/>
    </location>
</feature>